<evidence type="ECO:0000256" key="1">
    <source>
        <dbReference type="ARBA" id="ARBA00004370"/>
    </source>
</evidence>
<evidence type="ECO:0000313" key="5">
    <source>
        <dbReference type="EMBL" id="GAA4737908.1"/>
    </source>
</evidence>
<evidence type="ECO:0000256" key="4">
    <source>
        <dbReference type="SAM" id="Phobius"/>
    </source>
</evidence>
<name>A0ABP8YTL5_9ACTN</name>
<dbReference type="Proteomes" id="UP001500822">
    <property type="component" value="Unassembled WGS sequence"/>
</dbReference>
<gene>
    <name evidence="5" type="ORF">GCM10023217_01260</name>
</gene>
<feature type="region of interest" description="Disordered" evidence="3">
    <location>
        <begin position="95"/>
        <end position="143"/>
    </location>
</feature>
<keyword evidence="2 4" id="KW-0472">Membrane</keyword>
<feature type="transmembrane region" description="Helical" evidence="4">
    <location>
        <begin position="170"/>
        <end position="193"/>
    </location>
</feature>
<accession>A0ABP8YTL5</accession>
<feature type="region of interest" description="Disordered" evidence="3">
    <location>
        <begin position="1"/>
        <end position="83"/>
    </location>
</feature>
<evidence type="ECO:0008006" key="7">
    <source>
        <dbReference type="Google" id="ProtNLM"/>
    </source>
</evidence>
<comment type="subcellular location">
    <subcellularLocation>
        <location evidence="1">Membrane</location>
    </subcellularLocation>
</comment>
<feature type="compositionally biased region" description="Basic and acidic residues" evidence="3">
    <location>
        <begin position="1"/>
        <end position="21"/>
    </location>
</feature>
<dbReference type="PANTHER" id="PTHR37042:SF4">
    <property type="entry name" value="OUTER MEMBRANE PROTEIN RV1973"/>
    <property type="match status" value="1"/>
</dbReference>
<reference evidence="6" key="1">
    <citation type="journal article" date="2019" name="Int. J. Syst. Evol. Microbiol.">
        <title>The Global Catalogue of Microorganisms (GCM) 10K type strain sequencing project: providing services to taxonomists for standard genome sequencing and annotation.</title>
        <authorList>
            <consortium name="The Broad Institute Genomics Platform"/>
            <consortium name="The Broad Institute Genome Sequencing Center for Infectious Disease"/>
            <person name="Wu L."/>
            <person name="Ma J."/>
        </authorList>
    </citation>
    <scope>NUCLEOTIDE SEQUENCE [LARGE SCALE GENOMIC DNA]</scope>
    <source>
        <strain evidence="6">JCM 18077</strain>
    </source>
</reference>
<dbReference type="RefSeq" id="WP_345312054.1">
    <property type="nucleotide sequence ID" value="NZ_BAABIE010000001.1"/>
</dbReference>
<feature type="compositionally biased region" description="Basic and acidic residues" evidence="3">
    <location>
        <begin position="123"/>
        <end position="141"/>
    </location>
</feature>
<evidence type="ECO:0000256" key="2">
    <source>
        <dbReference type="ARBA" id="ARBA00023136"/>
    </source>
</evidence>
<evidence type="ECO:0000313" key="6">
    <source>
        <dbReference type="Proteomes" id="UP001500822"/>
    </source>
</evidence>
<organism evidence="5 6">
    <name type="scientific">Gordonia alkaliphila</name>
    <dbReference type="NCBI Taxonomy" id="1053547"/>
    <lineage>
        <taxon>Bacteria</taxon>
        <taxon>Bacillati</taxon>
        <taxon>Actinomycetota</taxon>
        <taxon>Actinomycetes</taxon>
        <taxon>Mycobacteriales</taxon>
        <taxon>Gordoniaceae</taxon>
        <taxon>Gordonia</taxon>
    </lineage>
</organism>
<keyword evidence="4" id="KW-0812">Transmembrane</keyword>
<evidence type="ECO:0000256" key="3">
    <source>
        <dbReference type="SAM" id="MobiDB-lite"/>
    </source>
</evidence>
<proteinExistence type="predicted"/>
<keyword evidence="4" id="KW-1133">Transmembrane helix</keyword>
<dbReference type="EMBL" id="BAABIE010000001">
    <property type="protein sequence ID" value="GAA4737908.1"/>
    <property type="molecule type" value="Genomic_DNA"/>
</dbReference>
<protein>
    <recommendedName>
        <fullName evidence="7">Mce-associated membrane protein</fullName>
    </recommendedName>
</protein>
<dbReference type="PANTHER" id="PTHR37042">
    <property type="entry name" value="OUTER MEMBRANE PROTEIN RV1973"/>
    <property type="match status" value="1"/>
</dbReference>
<sequence length="325" mass="34156">MVRADHEDGAILNPEEPKQGDEGTAEVTDSDAAEVAASKPAAKPVVRKSSPLGRKAKPAVAKASGVSASEKAPAAEDTSAAEALAAEALVEDASAASAAADDDSAGDDSAEAAAVDESGTGSYRDKRVDAQRRRTAREAADAAKAAKKKPVALTAAIGAGSAGTRPLKTVALISGVVLLVAGIVLSALFAVGYQRIDRDRELRAEYATFARQVVVQMTTLNSENADAMYKLALEKTSGRAQQVFRDNMKQVTDLIREGDAVTNTTVLTDAVSKATEDEGTVLMVVGWESRSKDGKQEPLYQTFRYKVGLTRINGDVKVTDLEFVW</sequence>
<comment type="caution">
    <text evidence="5">The sequence shown here is derived from an EMBL/GenBank/DDBJ whole genome shotgun (WGS) entry which is preliminary data.</text>
</comment>
<feature type="compositionally biased region" description="Low complexity" evidence="3">
    <location>
        <begin position="33"/>
        <end position="44"/>
    </location>
</feature>
<feature type="compositionally biased region" description="Acidic residues" evidence="3">
    <location>
        <begin position="100"/>
        <end position="110"/>
    </location>
</feature>
<keyword evidence="6" id="KW-1185">Reference proteome</keyword>